<evidence type="ECO:0000259" key="2">
    <source>
        <dbReference type="Pfam" id="PF00078"/>
    </source>
</evidence>
<sequence>MVIPKSVLEGDVLEGDVPDGYIPDGNSLSDEQNVPDGSDSEPDVGVASIAPWMDIGPVEAPTASRPPLTQAVQQMSSVPNQTIPLSSPVVSNSFPLNFCIRSSAVPRISSNRSMLPVQDSFCDVNISNDGTPRYVKISANISIEHRKTFQEIFREYRAVFAYGYKELLGINPVACQHRIILRPDSQPVQAKPYRMNPRYAQKVKEELDKLLECQFILSCAGNRVGITNLNGAKEGHGEDRVCVDFRSLNQRTVSDPFPIPFTDLLLDEVARCDMYSFIDGFSGYNHIAIAPKDQLKTTFVTQWGTFAYRVMPFGLCNTPATFQRFGTNPLPTTGKLHSVGTPPTAFEQIGFLLSLQSRRYLESLDANKRIQSAESLRLINPELRERWVDASAFTQDLIGSCTGVFALMQELYTAYDLLTYSRKQTRELLDELARCQHKFNSQFTRNIEIGALLEITYGVLDKADPSGRLFTEYDQKVNEMRQQLDKDQEFWFLSRTDMGHTDLRKKFMSEAGTSRQPSEGGVAEKTSGEGAASRLTSVTTGITPP</sequence>
<dbReference type="CDD" id="cd01647">
    <property type="entry name" value="RT_LTR"/>
    <property type="match status" value="1"/>
</dbReference>
<evidence type="ECO:0000313" key="4">
    <source>
        <dbReference type="Proteomes" id="UP001633002"/>
    </source>
</evidence>
<feature type="region of interest" description="Disordered" evidence="1">
    <location>
        <begin position="14"/>
        <end position="43"/>
    </location>
</feature>
<dbReference type="InterPro" id="IPR053134">
    <property type="entry name" value="RNA-dir_DNA_polymerase"/>
</dbReference>
<organism evidence="3 4">
    <name type="scientific">Riccia sorocarpa</name>
    <dbReference type="NCBI Taxonomy" id="122646"/>
    <lineage>
        <taxon>Eukaryota</taxon>
        <taxon>Viridiplantae</taxon>
        <taxon>Streptophyta</taxon>
        <taxon>Embryophyta</taxon>
        <taxon>Marchantiophyta</taxon>
        <taxon>Marchantiopsida</taxon>
        <taxon>Marchantiidae</taxon>
        <taxon>Marchantiales</taxon>
        <taxon>Ricciaceae</taxon>
        <taxon>Riccia</taxon>
    </lineage>
</organism>
<dbReference type="Gene3D" id="3.30.70.270">
    <property type="match status" value="1"/>
</dbReference>
<reference evidence="3 4" key="1">
    <citation type="submission" date="2024-09" db="EMBL/GenBank/DDBJ databases">
        <title>Chromosome-scale assembly of Riccia sorocarpa.</title>
        <authorList>
            <person name="Paukszto L."/>
        </authorList>
    </citation>
    <scope>NUCLEOTIDE SEQUENCE [LARGE SCALE GENOMIC DNA]</scope>
    <source>
        <strain evidence="3">LP-2024</strain>
        <tissue evidence="3">Aerial parts of the thallus</tissue>
    </source>
</reference>
<evidence type="ECO:0000313" key="3">
    <source>
        <dbReference type="EMBL" id="KAL3675163.1"/>
    </source>
</evidence>
<keyword evidence="4" id="KW-1185">Reference proteome</keyword>
<dbReference type="Gene3D" id="3.10.10.10">
    <property type="entry name" value="HIV Type 1 Reverse Transcriptase, subunit A, domain 1"/>
    <property type="match status" value="1"/>
</dbReference>
<feature type="compositionally biased region" description="Polar residues" evidence="1">
    <location>
        <begin position="534"/>
        <end position="545"/>
    </location>
</feature>
<evidence type="ECO:0000256" key="1">
    <source>
        <dbReference type="SAM" id="MobiDB-lite"/>
    </source>
</evidence>
<dbReference type="InterPro" id="IPR043502">
    <property type="entry name" value="DNA/RNA_pol_sf"/>
</dbReference>
<dbReference type="PANTHER" id="PTHR24559">
    <property type="entry name" value="TRANSPOSON TY3-I GAG-POL POLYPROTEIN"/>
    <property type="match status" value="1"/>
</dbReference>
<accession>A0ABD3G7N5</accession>
<feature type="domain" description="Reverse transcriptase" evidence="2">
    <location>
        <begin position="235"/>
        <end position="325"/>
    </location>
</feature>
<dbReference type="PANTHER" id="PTHR24559:SF444">
    <property type="entry name" value="REVERSE TRANSCRIPTASE DOMAIN-CONTAINING PROTEIN"/>
    <property type="match status" value="1"/>
</dbReference>
<dbReference type="Pfam" id="PF00078">
    <property type="entry name" value="RVT_1"/>
    <property type="match status" value="1"/>
</dbReference>
<dbReference type="InterPro" id="IPR043128">
    <property type="entry name" value="Rev_trsase/Diguanyl_cyclase"/>
</dbReference>
<dbReference type="AlphaFoldDB" id="A0ABD3G7N5"/>
<dbReference type="SUPFAM" id="SSF56672">
    <property type="entry name" value="DNA/RNA polymerases"/>
    <property type="match status" value="1"/>
</dbReference>
<proteinExistence type="predicted"/>
<comment type="caution">
    <text evidence="3">The sequence shown here is derived from an EMBL/GenBank/DDBJ whole genome shotgun (WGS) entry which is preliminary data.</text>
</comment>
<protein>
    <recommendedName>
        <fullName evidence="2">Reverse transcriptase domain-containing protein</fullName>
    </recommendedName>
</protein>
<dbReference type="EMBL" id="JBJQOH010000008">
    <property type="protein sequence ID" value="KAL3675163.1"/>
    <property type="molecule type" value="Genomic_DNA"/>
</dbReference>
<dbReference type="Proteomes" id="UP001633002">
    <property type="component" value="Unassembled WGS sequence"/>
</dbReference>
<name>A0ABD3G7N5_9MARC</name>
<gene>
    <name evidence="3" type="ORF">R1sor_025111</name>
</gene>
<dbReference type="InterPro" id="IPR000477">
    <property type="entry name" value="RT_dom"/>
</dbReference>
<feature type="region of interest" description="Disordered" evidence="1">
    <location>
        <begin position="509"/>
        <end position="545"/>
    </location>
</feature>